<comment type="caution">
    <text evidence="7">The sequence shown here is derived from an EMBL/GenBank/DDBJ whole genome shotgun (WGS) entry which is preliminary data.</text>
</comment>
<comment type="subcellular location">
    <subcellularLocation>
        <location evidence="1">Nucleus</location>
    </subcellularLocation>
</comment>
<evidence type="ECO:0000256" key="5">
    <source>
        <dbReference type="ARBA" id="ARBA00023242"/>
    </source>
</evidence>
<gene>
    <name evidence="7" type="ORF">BASA50_005504</name>
</gene>
<dbReference type="Pfam" id="PF10198">
    <property type="entry name" value="Ada3"/>
    <property type="match status" value="1"/>
</dbReference>
<evidence type="ECO:0000313" key="7">
    <source>
        <dbReference type="EMBL" id="KAH6595924.1"/>
    </source>
</evidence>
<feature type="region of interest" description="Disordered" evidence="6">
    <location>
        <begin position="118"/>
        <end position="143"/>
    </location>
</feature>
<proteinExistence type="inferred from homology"/>
<evidence type="ECO:0000256" key="6">
    <source>
        <dbReference type="SAM" id="MobiDB-lite"/>
    </source>
</evidence>
<keyword evidence="8" id="KW-1185">Reference proteome</keyword>
<dbReference type="EMBL" id="JAFCIX010000267">
    <property type="protein sequence ID" value="KAH6595924.1"/>
    <property type="molecule type" value="Genomic_DNA"/>
</dbReference>
<keyword evidence="3" id="KW-0805">Transcription regulation</keyword>
<name>A0ABQ8FCH9_9FUNG</name>
<keyword evidence="5" id="KW-0539">Nucleus</keyword>
<accession>A0ABQ8FCH9</accession>
<feature type="region of interest" description="Disordered" evidence="6">
    <location>
        <begin position="791"/>
        <end position="813"/>
    </location>
</feature>
<dbReference type="PANTHER" id="PTHR13556">
    <property type="entry name" value="TRANSCRIPTIONAL ADAPTER 3-RELATED"/>
    <property type="match status" value="1"/>
</dbReference>
<keyword evidence="4" id="KW-0804">Transcription</keyword>
<feature type="compositionally biased region" description="Low complexity" evidence="6">
    <location>
        <begin position="256"/>
        <end position="276"/>
    </location>
</feature>
<feature type="region of interest" description="Disordered" evidence="6">
    <location>
        <begin position="364"/>
        <end position="437"/>
    </location>
</feature>
<protein>
    <submittedName>
        <fullName evidence="7">Uncharacterized protein</fullName>
    </submittedName>
</protein>
<evidence type="ECO:0000256" key="4">
    <source>
        <dbReference type="ARBA" id="ARBA00023163"/>
    </source>
</evidence>
<feature type="region of interest" description="Disordered" evidence="6">
    <location>
        <begin position="256"/>
        <end position="279"/>
    </location>
</feature>
<evidence type="ECO:0000256" key="1">
    <source>
        <dbReference type="ARBA" id="ARBA00004123"/>
    </source>
</evidence>
<feature type="compositionally biased region" description="Basic and acidic residues" evidence="6">
    <location>
        <begin position="211"/>
        <end position="222"/>
    </location>
</feature>
<evidence type="ECO:0000313" key="8">
    <source>
        <dbReference type="Proteomes" id="UP001648503"/>
    </source>
</evidence>
<feature type="region of interest" description="Disordered" evidence="6">
    <location>
        <begin position="314"/>
        <end position="343"/>
    </location>
</feature>
<feature type="region of interest" description="Disordered" evidence="6">
    <location>
        <begin position="211"/>
        <end position="232"/>
    </location>
</feature>
<dbReference type="Proteomes" id="UP001648503">
    <property type="component" value="Unassembled WGS sequence"/>
</dbReference>
<feature type="compositionally biased region" description="Polar residues" evidence="6">
    <location>
        <begin position="417"/>
        <end position="431"/>
    </location>
</feature>
<evidence type="ECO:0000256" key="2">
    <source>
        <dbReference type="ARBA" id="ARBA00005330"/>
    </source>
</evidence>
<reference evidence="7 8" key="1">
    <citation type="submission" date="2021-02" db="EMBL/GenBank/DDBJ databases">
        <title>Variation within the Batrachochytrium salamandrivorans European outbreak.</title>
        <authorList>
            <person name="Kelly M."/>
            <person name="Pasmans F."/>
            <person name="Shea T.P."/>
            <person name="Munoz J.F."/>
            <person name="Carranza S."/>
            <person name="Cuomo C.A."/>
            <person name="Martel A."/>
        </authorList>
    </citation>
    <scope>NUCLEOTIDE SEQUENCE [LARGE SCALE GENOMIC DNA]</scope>
    <source>
        <strain evidence="7 8">AMFP18/2</strain>
    </source>
</reference>
<dbReference type="InterPro" id="IPR019340">
    <property type="entry name" value="Histone_AcTrfase_su3"/>
</dbReference>
<comment type="similarity">
    <text evidence="2">Belongs to the NGG1 family.</text>
</comment>
<feature type="region of interest" description="Disordered" evidence="6">
    <location>
        <begin position="75"/>
        <end position="94"/>
    </location>
</feature>
<evidence type="ECO:0000256" key="3">
    <source>
        <dbReference type="ARBA" id="ARBA00023015"/>
    </source>
</evidence>
<organism evidence="7 8">
    <name type="scientific">Batrachochytrium salamandrivorans</name>
    <dbReference type="NCBI Taxonomy" id="1357716"/>
    <lineage>
        <taxon>Eukaryota</taxon>
        <taxon>Fungi</taxon>
        <taxon>Fungi incertae sedis</taxon>
        <taxon>Chytridiomycota</taxon>
        <taxon>Chytridiomycota incertae sedis</taxon>
        <taxon>Chytridiomycetes</taxon>
        <taxon>Rhizophydiales</taxon>
        <taxon>Rhizophydiales incertae sedis</taxon>
        <taxon>Batrachochytrium</taxon>
    </lineage>
</organism>
<dbReference type="PANTHER" id="PTHR13556:SF2">
    <property type="entry name" value="TRANSCRIPTIONAL ADAPTER 3"/>
    <property type="match status" value="1"/>
</dbReference>
<sequence length="813" mass="87205">MSVPSHSVGTSNATLATTSSLATGPIPTTNTGTSTTASSRFLELPLLSLSPLEIPSAHPTAPLLYTAYIDPTASSIDPSTSQQSLSDGSPISTNIAVPPNLDSTTQSLFPLGHNGPTGSLASSSSTITTGTTTNATTTNTTTTATANGSTSTIALASSVKPILSLASLSLLHSELARLASLAALRVASLRANQTSLVDWLNRVDPHRTLRRDIEKDKGEKRSRSIKLKMTSSAVASTTATPASLLSTSNHSSTSTALSAALSKDRPSSPMASASPSIGSTEWASKYVSPALGGTAANTTSTVNNFVNSASTDRPVKLEDSVATPSSSKKRSYDSEKPIAKTGGENGTIKLAIMQNGIIKITPPTHILGQGSCDQSATSGSPAPQTPQPSNPPYRSDRDRKMSKSHGSQKDRYRRRGGSSTVAANENASASRATPEPEVRLNLDGDFSHAKAPSTQVPIAQFWSFFEQYYRNMTEDDLRGLLYKGDDITPFLIPPLGRHFTEQWHSEDQRLFAMFEEGATNPSLMANREYIEMDEIVFEGDMIMGSLSERIMCALVQEGVVPDIKFTDDDDDMSGGQAGKNTPVSYNGGVKAFGLSTSGMPGITGASAGSAASKPRTRMDMAVFEDRLRLELCHLGLVDVADDDNASRIQDDEIFMELRSKQDELREHILLNSRRKRRIHEIAEKWMGWQEYNGLLDEINKNLEQGFAKRLKSGKSRKGRKPVKEHRPVSESLIAAMESRKRLIRDVGDVFFPVERFAVPSESVFQNLPPPEALYDTALVGFASVAHGSTPVISPEGSTQISEPLIADTKPSIL</sequence>